<dbReference type="Proteomes" id="UP000621856">
    <property type="component" value="Unassembled WGS sequence"/>
</dbReference>
<proteinExistence type="predicted"/>
<keyword evidence="4" id="KW-1185">Reference proteome</keyword>
<accession>A0A8J3A4B9</accession>
<evidence type="ECO:0000313" key="1">
    <source>
        <dbReference type="EMBL" id="GGH99104.1"/>
    </source>
</evidence>
<dbReference type="EMBL" id="VCJR02000002">
    <property type="protein sequence ID" value="NHK28647.1"/>
    <property type="molecule type" value="Genomic_DNA"/>
</dbReference>
<protein>
    <submittedName>
        <fullName evidence="1">Uncharacterized protein</fullName>
    </submittedName>
</protein>
<dbReference type="AlphaFoldDB" id="A0A8J3A4B9"/>
<name>A0A8J3A4B9_9PROT</name>
<reference evidence="2 4" key="2">
    <citation type="submission" date="2020-02" db="EMBL/GenBank/DDBJ databases">
        <title>Genome sequence of Parvularcula flava strain NH6-79.</title>
        <authorList>
            <person name="Abdul Karim M.H."/>
            <person name="Lam M.Q."/>
            <person name="Chen S.J."/>
            <person name="Yahya A."/>
            <person name="Shahir S."/>
            <person name="Shamsir M.S."/>
            <person name="Chong C.S."/>
        </authorList>
    </citation>
    <scope>NUCLEOTIDE SEQUENCE [LARGE SCALE GENOMIC DNA]</scope>
    <source>
        <strain evidence="2 4">NH6-79</strain>
    </source>
</reference>
<organism evidence="1 3">
    <name type="scientific">Aquisalinus luteolus</name>
    <dbReference type="NCBI Taxonomy" id="1566827"/>
    <lineage>
        <taxon>Bacteria</taxon>
        <taxon>Pseudomonadati</taxon>
        <taxon>Pseudomonadota</taxon>
        <taxon>Alphaproteobacteria</taxon>
        <taxon>Parvularculales</taxon>
        <taxon>Parvularculaceae</taxon>
        <taxon>Aquisalinus</taxon>
    </lineage>
</organism>
<dbReference type="RefSeq" id="WP_155140826.1">
    <property type="nucleotide sequence ID" value="NZ_BMGZ01000002.1"/>
</dbReference>
<dbReference type="EMBL" id="BMGZ01000002">
    <property type="protein sequence ID" value="GGH99104.1"/>
    <property type="molecule type" value="Genomic_DNA"/>
</dbReference>
<reference evidence="1" key="1">
    <citation type="journal article" date="2014" name="Int. J. Syst. Evol. Microbiol.">
        <title>Complete genome sequence of Corynebacterium casei LMG S-19264T (=DSM 44701T), isolated from a smear-ripened cheese.</title>
        <authorList>
            <consortium name="US DOE Joint Genome Institute (JGI-PGF)"/>
            <person name="Walter F."/>
            <person name="Albersmeier A."/>
            <person name="Kalinowski J."/>
            <person name="Ruckert C."/>
        </authorList>
    </citation>
    <scope>NUCLEOTIDE SEQUENCE</scope>
    <source>
        <strain evidence="1">CGMCC 1.14984</strain>
    </source>
</reference>
<dbReference type="Proteomes" id="UP000818603">
    <property type="component" value="Unassembled WGS sequence"/>
</dbReference>
<evidence type="ECO:0000313" key="4">
    <source>
        <dbReference type="Proteomes" id="UP000818603"/>
    </source>
</evidence>
<evidence type="ECO:0000313" key="3">
    <source>
        <dbReference type="Proteomes" id="UP000621856"/>
    </source>
</evidence>
<sequence length="84" mass="9917">MSDTEKRLYAVYIKGNSEPVETHSPDIRQFDDRLFLVRTDQTRSQLYHAVKRRTNPDTLWVAPLKDHPKFKGMAEGTLKWLRSE</sequence>
<comment type="caution">
    <text evidence="1">The sequence shown here is derived from an EMBL/GenBank/DDBJ whole genome shotgun (WGS) entry which is preliminary data.</text>
</comment>
<reference evidence="1" key="3">
    <citation type="submission" date="2020-09" db="EMBL/GenBank/DDBJ databases">
        <authorList>
            <person name="Sun Q."/>
            <person name="Zhou Y."/>
        </authorList>
    </citation>
    <scope>NUCLEOTIDE SEQUENCE</scope>
    <source>
        <strain evidence="1">CGMCC 1.14984</strain>
    </source>
</reference>
<gene>
    <name evidence="2" type="ORF">FF098_012075</name>
    <name evidence="1" type="ORF">GCM10011355_24270</name>
</gene>
<evidence type="ECO:0000313" key="2">
    <source>
        <dbReference type="EMBL" id="NHK28647.1"/>
    </source>
</evidence>